<dbReference type="CDD" id="cd06261">
    <property type="entry name" value="TM_PBP2"/>
    <property type="match status" value="1"/>
</dbReference>
<feature type="transmembrane region" description="Helical" evidence="7">
    <location>
        <begin position="277"/>
        <end position="297"/>
    </location>
</feature>
<feature type="transmembrane region" description="Helical" evidence="7">
    <location>
        <begin position="220"/>
        <end position="242"/>
    </location>
</feature>
<comment type="subcellular location">
    <subcellularLocation>
        <location evidence="1 7">Cell membrane</location>
        <topology evidence="1 7">Multi-pass membrane protein</topology>
    </subcellularLocation>
</comment>
<sequence length="309" mass="35421">MKSIKNFFNNIFKSSDSGAMVSKNRKTAYFFLLPNFIGFFIFTLIPVAIAFFLCFVRWDFSNPMRFVGLKNFTYMFTDQTFLIALKNTFFFTLVSVPSTMIISLGLAILLNKIIKGVKFLRTMYFIPYITSMVAVAIVWNMLYSPSMGPINNFLRNMGVNNPPGWTASTDWSMIAIIIMSVWKQIGYYMVIYLAGLQGIPSHLYEAATIDGANSWQKFRYVTLPMLTPTTFFVSIMLLIGSFKVFTQVMVMTSGGPGRSSNVLVYYIYNQAFVYNRFGYASAIAFVLFFIVLAITIFQFKKEEKWVNYT</sequence>
<keyword evidence="10" id="KW-1185">Reference proteome</keyword>
<keyword evidence="2 7" id="KW-0813">Transport</keyword>
<keyword evidence="6 7" id="KW-0472">Membrane</keyword>
<dbReference type="AlphaFoldDB" id="A0A1N6ZXB9"/>
<dbReference type="InterPro" id="IPR000515">
    <property type="entry name" value="MetI-like"/>
</dbReference>
<evidence type="ECO:0000256" key="3">
    <source>
        <dbReference type="ARBA" id="ARBA00022475"/>
    </source>
</evidence>
<dbReference type="RefSeq" id="WP_076545662.1">
    <property type="nucleotide sequence ID" value="NZ_FTNC01000020.1"/>
</dbReference>
<dbReference type="Gene3D" id="1.10.3720.10">
    <property type="entry name" value="MetI-like"/>
    <property type="match status" value="1"/>
</dbReference>
<keyword evidence="3" id="KW-1003">Cell membrane</keyword>
<organism evidence="9 10">
    <name type="scientific">Halanaerobium kushneri</name>
    <dbReference type="NCBI Taxonomy" id="56779"/>
    <lineage>
        <taxon>Bacteria</taxon>
        <taxon>Bacillati</taxon>
        <taxon>Bacillota</taxon>
        <taxon>Clostridia</taxon>
        <taxon>Halanaerobiales</taxon>
        <taxon>Halanaerobiaceae</taxon>
        <taxon>Halanaerobium</taxon>
    </lineage>
</organism>
<evidence type="ECO:0000313" key="9">
    <source>
        <dbReference type="EMBL" id="SIR31399.1"/>
    </source>
</evidence>
<keyword evidence="5 7" id="KW-1133">Transmembrane helix</keyword>
<dbReference type="PROSITE" id="PS50928">
    <property type="entry name" value="ABC_TM1"/>
    <property type="match status" value="1"/>
</dbReference>
<dbReference type="GO" id="GO:0055085">
    <property type="term" value="P:transmembrane transport"/>
    <property type="evidence" value="ECO:0007669"/>
    <property type="project" value="InterPro"/>
</dbReference>
<evidence type="ECO:0000313" key="10">
    <source>
        <dbReference type="Proteomes" id="UP000185669"/>
    </source>
</evidence>
<gene>
    <name evidence="9" type="ORF">SAMN05421834_12015</name>
</gene>
<evidence type="ECO:0000256" key="7">
    <source>
        <dbReference type="RuleBase" id="RU363032"/>
    </source>
</evidence>
<dbReference type="Pfam" id="PF00528">
    <property type="entry name" value="BPD_transp_1"/>
    <property type="match status" value="1"/>
</dbReference>
<feature type="transmembrane region" description="Helical" evidence="7">
    <location>
        <begin position="29"/>
        <end position="58"/>
    </location>
</feature>
<evidence type="ECO:0000259" key="8">
    <source>
        <dbReference type="PROSITE" id="PS50928"/>
    </source>
</evidence>
<evidence type="ECO:0000256" key="5">
    <source>
        <dbReference type="ARBA" id="ARBA00022989"/>
    </source>
</evidence>
<feature type="domain" description="ABC transmembrane type-1" evidence="8">
    <location>
        <begin position="85"/>
        <end position="298"/>
    </location>
</feature>
<evidence type="ECO:0000256" key="6">
    <source>
        <dbReference type="ARBA" id="ARBA00023136"/>
    </source>
</evidence>
<evidence type="ECO:0000256" key="2">
    <source>
        <dbReference type="ARBA" id="ARBA00022448"/>
    </source>
</evidence>
<feature type="transmembrane region" description="Helical" evidence="7">
    <location>
        <begin position="89"/>
        <end position="110"/>
    </location>
</feature>
<evidence type="ECO:0000256" key="4">
    <source>
        <dbReference type="ARBA" id="ARBA00022692"/>
    </source>
</evidence>
<feature type="transmembrane region" description="Helical" evidence="7">
    <location>
        <begin position="122"/>
        <end position="143"/>
    </location>
</feature>
<dbReference type="PANTHER" id="PTHR30193">
    <property type="entry name" value="ABC TRANSPORTER PERMEASE PROTEIN"/>
    <property type="match status" value="1"/>
</dbReference>
<dbReference type="InterPro" id="IPR035906">
    <property type="entry name" value="MetI-like_sf"/>
</dbReference>
<reference evidence="10" key="1">
    <citation type="submission" date="2017-01" db="EMBL/GenBank/DDBJ databases">
        <authorList>
            <person name="Varghese N."/>
            <person name="Submissions S."/>
        </authorList>
    </citation>
    <scope>NUCLEOTIDE SEQUENCE [LARGE SCALE GENOMIC DNA]</scope>
    <source>
        <strain evidence="10">ATCC 700103</strain>
    </source>
</reference>
<name>A0A1N6ZXB9_9FIRM</name>
<dbReference type="InterPro" id="IPR051393">
    <property type="entry name" value="ABC_transporter_permease"/>
</dbReference>
<accession>A0A1N6ZXB9</accession>
<evidence type="ECO:0000256" key="1">
    <source>
        <dbReference type="ARBA" id="ARBA00004651"/>
    </source>
</evidence>
<protein>
    <submittedName>
        <fullName evidence="9">Carbohydrate ABC transporter membrane protein 1, CUT1 family</fullName>
    </submittedName>
</protein>
<proteinExistence type="inferred from homology"/>
<dbReference type="EMBL" id="FTNC01000020">
    <property type="protein sequence ID" value="SIR31399.1"/>
    <property type="molecule type" value="Genomic_DNA"/>
</dbReference>
<dbReference type="GO" id="GO:0005886">
    <property type="term" value="C:plasma membrane"/>
    <property type="evidence" value="ECO:0007669"/>
    <property type="project" value="UniProtKB-SubCell"/>
</dbReference>
<dbReference type="PANTHER" id="PTHR30193:SF37">
    <property type="entry name" value="INNER MEMBRANE ABC TRANSPORTER PERMEASE PROTEIN YCJO"/>
    <property type="match status" value="1"/>
</dbReference>
<dbReference type="SUPFAM" id="SSF161098">
    <property type="entry name" value="MetI-like"/>
    <property type="match status" value="1"/>
</dbReference>
<dbReference type="Proteomes" id="UP000185669">
    <property type="component" value="Unassembled WGS sequence"/>
</dbReference>
<comment type="similarity">
    <text evidence="7">Belongs to the binding-protein-dependent transport system permease family.</text>
</comment>
<keyword evidence="4 7" id="KW-0812">Transmembrane</keyword>
<dbReference type="STRING" id="56779.SAMN05421834_12015"/>